<name>A0AAV9U0B3_9PEZI</name>
<dbReference type="Pfam" id="PF08202">
    <property type="entry name" value="MIS13"/>
    <property type="match status" value="1"/>
</dbReference>
<accession>A0AAV9U0B3</accession>
<dbReference type="GO" id="GO:0051301">
    <property type="term" value="P:cell division"/>
    <property type="evidence" value="ECO:0007669"/>
    <property type="project" value="InterPro"/>
</dbReference>
<feature type="compositionally biased region" description="Polar residues" evidence="2">
    <location>
        <begin position="69"/>
        <end position="88"/>
    </location>
</feature>
<feature type="compositionally biased region" description="Basic and acidic residues" evidence="2">
    <location>
        <begin position="111"/>
        <end position="124"/>
    </location>
</feature>
<protein>
    <recommendedName>
        <fullName evidence="5">Kinetochore protein mis13</fullName>
    </recommendedName>
</protein>
<dbReference type="InterPro" id="IPR013218">
    <property type="entry name" value="Dsn1/Mis13"/>
</dbReference>
<comment type="caution">
    <text evidence="3">The sequence shown here is derived from an EMBL/GenBank/DDBJ whole genome shotgun (WGS) entry which is preliminary data.</text>
</comment>
<reference evidence="3 4" key="1">
    <citation type="submission" date="2019-10" db="EMBL/GenBank/DDBJ databases">
        <authorList>
            <person name="Palmer J.M."/>
        </authorList>
    </citation>
    <scope>NUCLEOTIDE SEQUENCE [LARGE SCALE GENOMIC DNA]</scope>
    <source>
        <strain evidence="3 4">TWF730</strain>
    </source>
</reference>
<dbReference type="Proteomes" id="UP001373714">
    <property type="component" value="Unassembled WGS sequence"/>
</dbReference>
<evidence type="ECO:0000256" key="1">
    <source>
        <dbReference type="SAM" id="Coils"/>
    </source>
</evidence>
<dbReference type="PANTHER" id="PTHR14778:SF2">
    <property type="entry name" value="KINETOCHORE-ASSOCIATED PROTEIN DSN1 HOMOLOG"/>
    <property type="match status" value="1"/>
</dbReference>
<evidence type="ECO:0008006" key="5">
    <source>
        <dbReference type="Google" id="ProtNLM"/>
    </source>
</evidence>
<dbReference type="PANTHER" id="PTHR14778">
    <property type="entry name" value="KINETOCHORE-ASSOCIATED PROTEIN DSN1 HOMOLOG"/>
    <property type="match status" value="1"/>
</dbReference>
<feature type="compositionally biased region" description="Low complexity" evidence="2">
    <location>
        <begin position="125"/>
        <end position="135"/>
    </location>
</feature>
<evidence type="ECO:0000256" key="2">
    <source>
        <dbReference type="SAM" id="MobiDB-lite"/>
    </source>
</evidence>
<gene>
    <name evidence="3" type="ORF">TWF730_004151</name>
</gene>
<feature type="coiled-coil region" evidence="1">
    <location>
        <begin position="418"/>
        <end position="445"/>
    </location>
</feature>
<sequence>MTEFASYPLPLTFMPTMASHRPKRKSSNKTFLDDDGGAGAGATANGVRGGEDMPPLKKTRRSSPERSTGRTADQASRPQTRTTRSTVAETDESADNIFSKGPSKAKRAKRNQKEREKERDDQGQKQEQQQQQAPQENTAGLRATEVPKGGSPSRSRRTRGERAPAPAPAPVPEKKAEPEPQPQPKTKHRSRTKNIENEKPAPAQTSAKPPASAKPQASVKTQASAKTPATTRKAKAQALETPRQDAPRVRRSLRNAAAGEEPAREEENVGGDKPLTVPLAAIEDTPLVRKRNKEMREAKGHRRSSMGLRGRRASSLSNGFIAAPHPDVQPDDFYKHLDPQMIETQRMQQLLAWCSKCALSEKRARGRDAQSNARAAARVIEEDILADLTEKKLNVTWWDAAEGSESAADVPKKPHPKNEDHKRKIAALERQLEELNCEKKAWSEVGERAPEKLPRIQKEGGVRPGDLDVTLLRPEETSVIPGFEESSQAIEKIQDTMSKGRGSMEFKVDQFSHGMHKAQQYSLYAKSITEKVLGKASSVLEVRQEATMKAAGTTALPLHEVLKSISHLDRG</sequence>
<organism evidence="3 4">
    <name type="scientific">Orbilia blumenaviensis</name>
    <dbReference type="NCBI Taxonomy" id="1796055"/>
    <lineage>
        <taxon>Eukaryota</taxon>
        <taxon>Fungi</taxon>
        <taxon>Dikarya</taxon>
        <taxon>Ascomycota</taxon>
        <taxon>Pezizomycotina</taxon>
        <taxon>Orbiliomycetes</taxon>
        <taxon>Orbiliales</taxon>
        <taxon>Orbiliaceae</taxon>
        <taxon>Orbilia</taxon>
    </lineage>
</organism>
<feature type="region of interest" description="Disordered" evidence="2">
    <location>
        <begin position="1"/>
        <end position="283"/>
    </location>
</feature>
<dbReference type="EMBL" id="JAVHNS010000017">
    <property type="protein sequence ID" value="KAK6332484.1"/>
    <property type="molecule type" value="Genomic_DNA"/>
</dbReference>
<evidence type="ECO:0000313" key="3">
    <source>
        <dbReference type="EMBL" id="KAK6332484.1"/>
    </source>
</evidence>
<proteinExistence type="predicted"/>
<keyword evidence="1" id="KW-0175">Coiled coil</keyword>
<feature type="compositionally biased region" description="Low complexity" evidence="2">
    <location>
        <begin position="200"/>
        <end position="231"/>
    </location>
</feature>
<keyword evidence="4" id="KW-1185">Reference proteome</keyword>
<evidence type="ECO:0000313" key="4">
    <source>
        <dbReference type="Proteomes" id="UP001373714"/>
    </source>
</evidence>
<dbReference type="AlphaFoldDB" id="A0AAV9U0B3"/>
<dbReference type="GO" id="GO:0000444">
    <property type="term" value="C:MIS12/MIND type complex"/>
    <property type="evidence" value="ECO:0007669"/>
    <property type="project" value="InterPro"/>
</dbReference>
<dbReference type="GO" id="GO:0007059">
    <property type="term" value="P:chromosome segregation"/>
    <property type="evidence" value="ECO:0007669"/>
    <property type="project" value="InterPro"/>
</dbReference>